<gene>
    <name evidence="2" type="ORF">CHR53_19780</name>
</gene>
<sequence>MLRNNNGFFLLELLLSLSAMFMICIYFIPLLIDIRNQTMVLEIEKTSRQIMYEELQAKLINSQGFADQVFIQNNVEYLIQWRGIEEGEEKEVCVSVDGNTNGSKMETCGKLE</sequence>
<dbReference type="AlphaFoldDB" id="A0A3Q9QU91"/>
<keyword evidence="1" id="KW-0472">Membrane</keyword>
<name>A0A3Q9QU91_9BACI</name>
<dbReference type="EMBL" id="CP022572">
    <property type="protein sequence ID" value="AZU63323.1"/>
    <property type="molecule type" value="Genomic_DNA"/>
</dbReference>
<evidence type="ECO:0008006" key="4">
    <source>
        <dbReference type="Google" id="ProtNLM"/>
    </source>
</evidence>
<evidence type="ECO:0000256" key="1">
    <source>
        <dbReference type="SAM" id="Phobius"/>
    </source>
</evidence>
<organism evidence="2 3">
    <name type="scientific">Neobacillus mesonae</name>
    <dbReference type="NCBI Taxonomy" id="1193713"/>
    <lineage>
        <taxon>Bacteria</taxon>
        <taxon>Bacillati</taxon>
        <taxon>Bacillota</taxon>
        <taxon>Bacilli</taxon>
        <taxon>Bacillales</taxon>
        <taxon>Bacillaceae</taxon>
        <taxon>Neobacillus</taxon>
    </lineage>
</organism>
<proteinExistence type="predicted"/>
<dbReference type="Proteomes" id="UP000282892">
    <property type="component" value="Chromosome"/>
</dbReference>
<keyword evidence="1" id="KW-1133">Transmembrane helix</keyword>
<protein>
    <recommendedName>
        <fullName evidence="4">Competence protein ComG</fullName>
    </recommendedName>
</protein>
<keyword evidence="1" id="KW-0812">Transmembrane</keyword>
<dbReference type="KEGG" id="nmk:CHR53_19780"/>
<reference evidence="2 3" key="1">
    <citation type="submission" date="2017-07" db="EMBL/GenBank/DDBJ databases">
        <title>The complete genome sequence of Bacillus mesonae strain H20-5, an efficient strain improving plant abiotic stress resistance.</title>
        <authorList>
            <person name="Kim S.Y."/>
            <person name="Song H."/>
            <person name="Sang M.K."/>
            <person name="Weon H.-Y."/>
            <person name="Song J."/>
        </authorList>
    </citation>
    <scope>NUCLEOTIDE SEQUENCE [LARGE SCALE GENOMIC DNA]</scope>
    <source>
        <strain evidence="2 3">H20-5</strain>
    </source>
</reference>
<evidence type="ECO:0000313" key="3">
    <source>
        <dbReference type="Proteomes" id="UP000282892"/>
    </source>
</evidence>
<evidence type="ECO:0000313" key="2">
    <source>
        <dbReference type="EMBL" id="AZU63323.1"/>
    </source>
</evidence>
<dbReference type="RefSeq" id="WP_066385437.1">
    <property type="nucleotide sequence ID" value="NZ_CP022572.1"/>
</dbReference>
<dbReference type="STRING" id="1193713.GCA_001636315_00790"/>
<feature type="transmembrane region" description="Helical" evidence="1">
    <location>
        <begin position="6"/>
        <end position="32"/>
    </location>
</feature>
<dbReference type="OrthoDB" id="2941723at2"/>
<keyword evidence="3" id="KW-1185">Reference proteome</keyword>
<accession>A0A3Q9QU91</accession>